<dbReference type="PANTHER" id="PTHR43293:SF3">
    <property type="entry name" value="CHOLESTEROL RING-CLEAVING HYDROLASE IPDB SUBUNIT"/>
    <property type="match status" value="1"/>
</dbReference>
<gene>
    <name evidence="2" type="ORF">E0H75_06325</name>
</gene>
<reference evidence="2 3" key="1">
    <citation type="submission" date="2019-02" db="EMBL/GenBank/DDBJ databases">
        <title>Kribbella capetownensis sp. nov. and Kribbella speibonae sp. nov., isolated from soil.</title>
        <authorList>
            <person name="Curtis S.M."/>
            <person name="Norton I."/>
            <person name="Everest G.J."/>
            <person name="Meyers P.R."/>
        </authorList>
    </citation>
    <scope>NUCLEOTIDE SEQUENCE [LARGE SCALE GENOMIC DNA]</scope>
    <source>
        <strain evidence="2 3">YM53</strain>
    </source>
</reference>
<dbReference type="RefSeq" id="WP_131512150.1">
    <property type="nucleotide sequence ID" value="NZ_SJKD01000001.1"/>
</dbReference>
<sequence>MRKQDTAEWNSADMMNVAAARELRDGDVCLVGVGPPNLAANLARRTHAPNCRLVYESGAIDAKPRRLPLSIGDDDLAATATAVVSVPEMFNYWVGAGRIDVGFLGAAQIDRFGNINTTVIGEHSDPKTRLPGAGGAPEIAAAAGRVIVIVKQSPRTFVEQVDFVTSVGYGPSGRERQAPGAGPTLVITDHGVLEPDPQTNELTLTRLHPGVTVEQAREATGWPLKVADSIKSVEPPSEVELTALHRLRNREAVDA</sequence>
<evidence type="ECO:0000256" key="1">
    <source>
        <dbReference type="ARBA" id="ARBA00007047"/>
    </source>
</evidence>
<evidence type="ECO:0000313" key="2">
    <source>
        <dbReference type="EMBL" id="TCC53320.1"/>
    </source>
</evidence>
<dbReference type="Proteomes" id="UP000293342">
    <property type="component" value="Unassembled WGS sequence"/>
</dbReference>
<dbReference type="Pfam" id="PF01144">
    <property type="entry name" value="CoA_trans"/>
    <property type="match status" value="1"/>
</dbReference>
<dbReference type="SMART" id="SM00882">
    <property type="entry name" value="CoA_trans"/>
    <property type="match status" value="1"/>
</dbReference>
<keyword evidence="3" id="KW-1185">Reference proteome</keyword>
<evidence type="ECO:0000313" key="3">
    <source>
        <dbReference type="Proteomes" id="UP000293342"/>
    </source>
</evidence>
<proteinExistence type="inferred from homology"/>
<protein>
    <submittedName>
        <fullName evidence="2">CoA-transferase subunit beta</fullName>
    </submittedName>
</protein>
<dbReference type="SUPFAM" id="SSF100950">
    <property type="entry name" value="NagB/RpiA/CoA transferase-like"/>
    <property type="match status" value="1"/>
</dbReference>
<comment type="similarity">
    <text evidence="1">Belongs to the 3-oxoacid CoA-transferase subunit B family.</text>
</comment>
<dbReference type="InterPro" id="IPR037171">
    <property type="entry name" value="NagB/RpiA_transferase-like"/>
</dbReference>
<dbReference type="InterPro" id="IPR004165">
    <property type="entry name" value="CoA_trans_fam_I"/>
</dbReference>
<organism evidence="2 3">
    <name type="scientific">Kribbella capetownensis</name>
    <dbReference type="NCBI Taxonomy" id="1572659"/>
    <lineage>
        <taxon>Bacteria</taxon>
        <taxon>Bacillati</taxon>
        <taxon>Actinomycetota</taxon>
        <taxon>Actinomycetes</taxon>
        <taxon>Propionibacteriales</taxon>
        <taxon>Kribbellaceae</taxon>
        <taxon>Kribbella</taxon>
    </lineage>
</organism>
<accession>A0A4R0K250</accession>
<dbReference type="OrthoDB" id="9813111at2"/>
<dbReference type="GO" id="GO:0008410">
    <property type="term" value="F:CoA-transferase activity"/>
    <property type="evidence" value="ECO:0007669"/>
    <property type="project" value="InterPro"/>
</dbReference>
<comment type="caution">
    <text evidence="2">The sequence shown here is derived from an EMBL/GenBank/DDBJ whole genome shotgun (WGS) entry which is preliminary data.</text>
</comment>
<dbReference type="EMBL" id="SJKD01000001">
    <property type="protein sequence ID" value="TCC53320.1"/>
    <property type="molecule type" value="Genomic_DNA"/>
</dbReference>
<dbReference type="Gene3D" id="3.40.1080.10">
    <property type="entry name" value="Glutaconate Coenzyme A-transferase"/>
    <property type="match status" value="1"/>
</dbReference>
<name>A0A4R0K250_9ACTN</name>
<dbReference type="AlphaFoldDB" id="A0A4R0K250"/>
<keyword evidence="2" id="KW-0808">Transferase</keyword>
<dbReference type="PANTHER" id="PTHR43293">
    <property type="entry name" value="ACETATE COA-TRANSFERASE YDIF"/>
    <property type="match status" value="1"/>
</dbReference>